<dbReference type="Proteomes" id="UP001338125">
    <property type="component" value="Unassembled WGS sequence"/>
</dbReference>
<gene>
    <name evidence="1" type="ORF">PT974_00784</name>
</gene>
<evidence type="ECO:0000313" key="1">
    <source>
        <dbReference type="EMBL" id="KAK5998405.1"/>
    </source>
</evidence>
<protein>
    <submittedName>
        <fullName evidence="1">Uncharacterized protein</fullName>
    </submittedName>
</protein>
<comment type="caution">
    <text evidence="1">The sequence shown here is derived from an EMBL/GenBank/DDBJ whole genome shotgun (WGS) entry which is preliminary data.</text>
</comment>
<organism evidence="1 2">
    <name type="scientific">Cladobotryum mycophilum</name>
    <dbReference type="NCBI Taxonomy" id="491253"/>
    <lineage>
        <taxon>Eukaryota</taxon>
        <taxon>Fungi</taxon>
        <taxon>Dikarya</taxon>
        <taxon>Ascomycota</taxon>
        <taxon>Pezizomycotina</taxon>
        <taxon>Sordariomycetes</taxon>
        <taxon>Hypocreomycetidae</taxon>
        <taxon>Hypocreales</taxon>
        <taxon>Hypocreaceae</taxon>
        <taxon>Cladobotryum</taxon>
    </lineage>
</organism>
<name>A0ABR0T332_9HYPO</name>
<keyword evidence="2" id="KW-1185">Reference proteome</keyword>
<evidence type="ECO:0000313" key="2">
    <source>
        <dbReference type="Proteomes" id="UP001338125"/>
    </source>
</evidence>
<accession>A0ABR0T332</accession>
<reference evidence="1 2" key="1">
    <citation type="submission" date="2024-01" db="EMBL/GenBank/DDBJ databases">
        <title>Complete genome of Cladobotryum mycophilum ATHUM6906.</title>
        <authorList>
            <person name="Christinaki A.C."/>
            <person name="Myridakis A.I."/>
            <person name="Kouvelis V.N."/>
        </authorList>
    </citation>
    <scope>NUCLEOTIDE SEQUENCE [LARGE SCALE GENOMIC DNA]</scope>
    <source>
        <strain evidence="1 2">ATHUM6906</strain>
    </source>
</reference>
<dbReference type="EMBL" id="JAVFKD010000001">
    <property type="protein sequence ID" value="KAK5998405.1"/>
    <property type="molecule type" value="Genomic_DNA"/>
</dbReference>
<proteinExistence type="predicted"/>
<sequence>MPGQFMKILMAQQDVLKTVDDIADQAEQILNRLEQSPRNDEGLEYLRSNLVKFFVVRLSSEDGGNLIEEENLEARAREDSQKLMECVATIPFEELINKQGGELAKAGHEIRALFGRANAIASGTNADRAWPKARFEQAFKDFEDFGEHNMLFTLDGASLDYYFSLAAALGIAELKSVSRLGGWPFGNLRNILLLALEYSSGAETLGVPFWARATNSLANVVEQSLEAFRMMKGVFKMIVTVGRIVEWLREQRVASTWI</sequence>